<organism evidence="6 7">
    <name type="scientific">Enterococcus sulfureus ATCC 49903</name>
    <dbReference type="NCBI Taxonomy" id="1140003"/>
    <lineage>
        <taxon>Bacteria</taxon>
        <taxon>Bacillati</taxon>
        <taxon>Bacillota</taxon>
        <taxon>Bacilli</taxon>
        <taxon>Lactobacillales</taxon>
        <taxon>Enterococcaceae</taxon>
        <taxon>Enterococcus</taxon>
    </lineage>
</organism>
<evidence type="ECO:0000256" key="2">
    <source>
        <dbReference type="ARBA" id="ARBA00022679"/>
    </source>
</evidence>
<gene>
    <name evidence="6" type="ORF">I573_00561</name>
</gene>
<dbReference type="SMART" id="SM01266">
    <property type="entry name" value="Mac"/>
    <property type="match status" value="1"/>
</dbReference>
<evidence type="ECO:0000313" key="6">
    <source>
        <dbReference type="EMBL" id="EOT87505.1"/>
    </source>
</evidence>
<dbReference type="Gene3D" id="2.160.10.10">
    <property type="entry name" value="Hexapeptide repeat proteins"/>
    <property type="match status" value="1"/>
</dbReference>
<dbReference type="eggNOG" id="COG0110">
    <property type="taxonomic scope" value="Bacteria"/>
</dbReference>
<protein>
    <submittedName>
        <fullName evidence="6">Hexapeptide repeat-containing acetyltransferase</fullName>
    </submittedName>
</protein>
<dbReference type="RefSeq" id="WP_016185059.1">
    <property type="nucleotide sequence ID" value="NZ_ASWO01000001.1"/>
</dbReference>
<evidence type="ECO:0000313" key="7">
    <source>
        <dbReference type="Proteomes" id="UP000015961"/>
    </source>
</evidence>
<comment type="caution">
    <text evidence="6">The sequence shown here is derived from an EMBL/GenBank/DDBJ whole genome shotgun (WGS) entry which is preliminary data.</text>
</comment>
<dbReference type="GO" id="GO:0016407">
    <property type="term" value="F:acetyltransferase activity"/>
    <property type="evidence" value="ECO:0007669"/>
    <property type="project" value="InterPro"/>
</dbReference>
<dbReference type="STRING" id="1140003.OMY_00568"/>
<dbReference type="EMBL" id="ASWO01000001">
    <property type="protein sequence ID" value="EOT87505.1"/>
    <property type="molecule type" value="Genomic_DNA"/>
</dbReference>
<evidence type="ECO:0000256" key="3">
    <source>
        <dbReference type="ARBA" id="ARBA00022737"/>
    </source>
</evidence>
<dbReference type="AlphaFoldDB" id="S0L8D5"/>
<evidence type="ECO:0000256" key="4">
    <source>
        <dbReference type="ARBA" id="ARBA00023315"/>
    </source>
</evidence>
<accession>S0L8D5</accession>
<comment type="similarity">
    <text evidence="1">Belongs to the transferase hexapeptide repeat family.</text>
</comment>
<dbReference type="PROSITE" id="PS00101">
    <property type="entry name" value="HEXAPEP_TRANSFERASES"/>
    <property type="match status" value="1"/>
</dbReference>
<name>S0L8D5_9ENTE</name>
<sequence>MTKDFDYEQMLHGELYLASGIQPENKSIHGQKIMQQINQEPLENIDKIHELERELFGQVGDHFHVTPPFYVDYGRHITLGNHFYANMDCIFLDVNRITFGNNVMVGPRVGFYTAGHPTDPEIRNTQLEFGLPITVEDNVWVGANATILPGVTIGEGAIVAAGAVVTKDVSSRTIVGGNPARVIRKLSEQDTTKWTELKAQYEAKKSTH</sequence>
<dbReference type="InterPro" id="IPR011004">
    <property type="entry name" value="Trimer_LpxA-like_sf"/>
</dbReference>
<dbReference type="Proteomes" id="UP000015961">
    <property type="component" value="Unassembled WGS sequence"/>
</dbReference>
<dbReference type="InterPro" id="IPR018357">
    <property type="entry name" value="Hexapep_transf_CS"/>
</dbReference>
<dbReference type="PANTHER" id="PTHR23416:SF23">
    <property type="entry name" value="ACETYLTRANSFERASE C18B11.09C-RELATED"/>
    <property type="match status" value="1"/>
</dbReference>
<keyword evidence="3" id="KW-0677">Repeat</keyword>
<dbReference type="CDD" id="cd03357">
    <property type="entry name" value="LbH_MAT_GAT"/>
    <property type="match status" value="1"/>
</dbReference>
<dbReference type="OrthoDB" id="9812571at2"/>
<dbReference type="PANTHER" id="PTHR23416">
    <property type="entry name" value="SIALIC ACID SYNTHASE-RELATED"/>
    <property type="match status" value="1"/>
</dbReference>
<dbReference type="GO" id="GO:0008374">
    <property type="term" value="F:O-acyltransferase activity"/>
    <property type="evidence" value="ECO:0007669"/>
    <property type="project" value="TreeGrafter"/>
</dbReference>
<keyword evidence="4" id="KW-0012">Acyltransferase</keyword>
<dbReference type="PATRIC" id="fig|1140003.3.peg.563"/>
<evidence type="ECO:0000259" key="5">
    <source>
        <dbReference type="SMART" id="SM01266"/>
    </source>
</evidence>
<dbReference type="Pfam" id="PF12464">
    <property type="entry name" value="Mac"/>
    <property type="match status" value="1"/>
</dbReference>
<dbReference type="InterPro" id="IPR001451">
    <property type="entry name" value="Hexapep"/>
</dbReference>
<reference evidence="6 7" key="1">
    <citation type="submission" date="2013-03" db="EMBL/GenBank/DDBJ databases">
        <title>The Genome Sequence of Enterococcus sulfureus ATCC_49903 (PacBio/Illumina hybrid assembly).</title>
        <authorList>
            <consortium name="The Broad Institute Genomics Platform"/>
            <consortium name="The Broad Institute Genome Sequencing Center for Infectious Disease"/>
            <person name="Earl A."/>
            <person name="Russ C."/>
            <person name="Gilmore M."/>
            <person name="Surin D."/>
            <person name="Walker B."/>
            <person name="Young S."/>
            <person name="Zeng Q."/>
            <person name="Gargeya S."/>
            <person name="Fitzgerald M."/>
            <person name="Haas B."/>
            <person name="Abouelleil A."/>
            <person name="Allen A.W."/>
            <person name="Alvarado L."/>
            <person name="Arachchi H.M."/>
            <person name="Berlin A.M."/>
            <person name="Chapman S.B."/>
            <person name="Gainer-Dewar J."/>
            <person name="Goldberg J."/>
            <person name="Griggs A."/>
            <person name="Gujja S."/>
            <person name="Hansen M."/>
            <person name="Howarth C."/>
            <person name="Imamovic A."/>
            <person name="Ireland A."/>
            <person name="Larimer J."/>
            <person name="McCowan C."/>
            <person name="Murphy C."/>
            <person name="Pearson M."/>
            <person name="Poon T.W."/>
            <person name="Priest M."/>
            <person name="Roberts A."/>
            <person name="Saif S."/>
            <person name="Shea T."/>
            <person name="Sisk P."/>
            <person name="Sykes S."/>
            <person name="Wortman J."/>
            <person name="Nusbaum C."/>
            <person name="Birren B."/>
        </authorList>
    </citation>
    <scope>NUCLEOTIDE SEQUENCE [LARGE SCALE GENOMIC DNA]</scope>
    <source>
        <strain evidence="6 7">ATCC 49903</strain>
    </source>
</reference>
<proteinExistence type="inferred from homology"/>
<dbReference type="SUPFAM" id="SSF51161">
    <property type="entry name" value="Trimeric LpxA-like enzymes"/>
    <property type="match status" value="1"/>
</dbReference>
<dbReference type="InterPro" id="IPR051159">
    <property type="entry name" value="Hexapeptide_acetyltransf"/>
</dbReference>
<dbReference type="InterPro" id="IPR024688">
    <property type="entry name" value="Mac_dom"/>
</dbReference>
<keyword evidence="7" id="KW-1185">Reference proteome</keyword>
<evidence type="ECO:0000256" key="1">
    <source>
        <dbReference type="ARBA" id="ARBA00007274"/>
    </source>
</evidence>
<dbReference type="Pfam" id="PF00132">
    <property type="entry name" value="Hexapep"/>
    <property type="match status" value="1"/>
</dbReference>
<keyword evidence="2 6" id="KW-0808">Transferase</keyword>
<feature type="domain" description="Maltose/galactoside acetyltransferase" evidence="5">
    <location>
        <begin position="7"/>
        <end position="61"/>
    </location>
</feature>
<dbReference type="FunFam" id="2.160.10.10:FF:000025">
    <property type="entry name" value="Hexapeptide-repeat containing-acetyltransferase"/>
    <property type="match status" value="1"/>
</dbReference>